<feature type="transmembrane region" description="Helical" evidence="1">
    <location>
        <begin position="53"/>
        <end position="72"/>
    </location>
</feature>
<sequence length="137" mass="15497">MASKSFKETFIEVGQRTLDKDRQQEGIYIVSVAPIVTGLMVVAALLYVWTHGWGTLIALVCALVALWGRWILQRQAAKDFADLRMSQEGFEKTGKTEYLEFIHLRGEQMLRDNKALTSAARAEIQGLLDWAGQREKP</sequence>
<proteinExistence type="predicted"/>
<evidence type="ECO:0000313" key="2">
    <source>
        <dbReference type="EMBL" id="GGH66370.1"/>
    </source>
</evidence>
<dbReference type="AlphaFoldDB" id="A0A917MXA5"/>
<evidence type="ECO:0000313" key="3">
    <source>
        <dbReference type="Proteomes" id="UP000600171"/>
    </source>
</evidence>
<comment type="caution">
    <text evidence="2">The sequence shown here is derived from an EMBL/GenBank/DDBJ whole genome shotgun (WGS) entry which is preliminary data.</text>
</comment>
<evidence type="ECO:0000256" key="1">
    <source>
        <dbReference type="SAM" id="Phobius"/>
    </source>
</evidence>
<protein>
    <submittedName>
        <fullName evidence="2">Uncharacterized protein</fullName>
    </submittedName>
</protein>
<dbReference type="RefSeq" id="WP_188360278.1">
    <property type="nucleotide sequence ID" value="NZ_BMDC01000004.1"/>
</dbReference>
<keyword evidence="1" id="KW-0472">Membrane</keyword>
<dbReference type="EMBL" id="BMDC01000004">
    <property type="protein sequence ID" value="GGH66370.1"/>
    <property type="molecule type" value="Genomic_DNA"/>
</dbReference>
<keyword evidence="1" id="KW-0812">Transmembrane</keyword>
<name>A0A917MXA5_9MICC</name>
<organism evidence="2 3">
    <name type="scientific">Rothia aerolata</name>
    <dbReference type="NCBI Taxonomy" id="1812262"/>
    <lineage>
        <taxon>Bacteria</taxon>
        <taxon>Bacillati</taxon>
        <taxon>Actinomycetota</taxon>
        <taxon>Actinomycetes</taxon>
        <taxon>Micrococcales</taxon>
        <taxon>Micrococcaceae</taxon>
        <taxon>Rothia</taxon>
    </lineage>
</organism>
<gene>
    <name evidence="2" type="ORF">GCM10007359_20470</name>
</gene>
<keyword evidence="3" id="KW-1185">Reference proteome</keyword>
<reference evidence="2 3" key="1">
    <citation type="journal article" date="2014" name="Int. J. Syst. Evol. Microbiol.">
        <title>Complete genome sequence of Corynebacterium casei LMG S-19264T (=DSM 44701T), isolated from a smear-ripened cheese.</title>
        <authorList>
            <consortium name="US DOE Joint Genome Institute (JGI-PGF)"/>
            <person name="Walter F."/>
            <person name="Albersmeier A."/>
            <person name="Kalinowski J."/>
            <person name="Ruckert C."/>
        </authorList>
    </citation>
    <scope>NUCLEOTIDE SEQUENCE [LARGE SCALE GENOMIC DNA]</scope>
    <source>
        <strain evidence="2 3">CCM 8669</strain>
    </source>
</reference>
<keyword evidence="1" id="KW-1133">Transmembrane helix</keyword>
<feature type="transmembrane region" description="Helical" evidence="1">
    <location>
        <begin position="26"/>
        <end position="47"/>
    </location>
</feature>
<accession>A0A917MXA5</accession>
<dbReference type="Proteomes" id="UP000600171">
    <property type="component" value="Unassembled WGS sequence"/>
</dbReference>